<organism evidence="2">
    <name type="scientific">Sesamum latifolium</name>
    <dbReference type="NCBI Taxonomy" id="2727402"/>
    <lineage>
        <taxon>Eukaryota</taxon>
        <taxon>Viridiplantae</taxon>
        <taxon>Streptophyta</taxon>
        <taxon>Embryophyta</taxon>
        <taxon>Tracheophyta</taxon>
        <taxon>Spermatophyta</taxon>
        <taxon>Magnoliopsida</taxon>
        <taxon>eudicotyledons</taxon>
        <taxon>Gunneridae</taxon>
        <taxon>Pentapetalae</taxon>
        <taxon>asterids</taxon>
        <taxon>lamiids</taxon>
        <taxon>Lamiales</taxon>
        <taxon>Pedaliaceae</taxon>
        <taxon>Sesamum</taxon>
    </lineage>
</organism>
<proteinExistence type="predicted"/>
<reference evidence="2" key="2">
    <citation type="journal article" date="2024" name="Plant">
        <title>Genomic evolution and insights into agronomic trait innovations of Sesamum species.</title>
        <authorList>
            <person name="Miao H."/>
            <person name="Wang L."/>
            <person name="Qu L."/>
            <person name="Liu H."/>
            <person name="Sun Y."/>
            <person name="Le M."/>
            <person name="Wang Q."/>
            <person name="Wei S."/>
            <person name="Zheng Y."/>
            <person name="Lin W."/>
            <person name="Duan Y."/>
            <person name="Cao H."/>
            <person name="Xiong S."/>
            <person name="Wang X."/>
            <person name="Wei L."/>
            <person name="Li C."/>
            <person name="Ma Q."/>
            <person name="Ju M."/>
            <person name="Zhao R."/>
            <person name="Li G."/>
            <person name="Mu C."/>
            <person name="Tian Q."/>
            <person name="Mei H."/>
            <person name="Zhang T."/>
            <person name="Gao T."/>
            <person name="Zhang H."/>
        </authorList>
    </citation>
    <scope>NUCLEOTIDE SEQUENCE</scope>
    <source>
        <strain evidence="2">KEN1</strain>
    </source>
</reference>
<gene>
    <name evidence="2" type="ORF">Slati_3804400</name>
</gene>
<evidence type="ECO:0000313" key="2">
    <source>
        <dbReference type="EMBL" id="KAL0412147.1"/>
    </source>
</evidence>
<feature type="domain" description="DUF4283" evidence="1">
    <location>
        <begin position="28"/>
        <end position="100"/>
    </location>
</feature>
<accession>A0AAW2U652</accession>
<sequence length="152" mass="17565">MTSSETGYRDVDELVIPDRLWKSESTEYQLCLVGRLLARRAVNFEGMCASLRIFILPVKGMGIKQLPVDRLLIRFNHVIDRNRTLEGCPWSFEKNVLVLSGIGENENPMQYELDFQDPDNDIPYWPLLRAPIPSKSHPRNVSRYNNDRQSAT</sequence>
<protein>
    <recommendedName>
        <fullName evidence="1">DUF4283 domain-containing protein</fullName>
    </recommendedName>
</protein>
<dbReference type="AlphaFoldDB" id="A0AAW2U652"/>
<dbReference type="EMBL" id="JACGWN010000013">
    <property type="protein sequence ID" value="KAL0412147.1"/>
    <property type="molecule type" value="Genomic_DNA"/>
</dbReference>
<dbReference type="Pfam" id="PF14111">
    <property type="entry name" value="DUF4283"/>
    <property type="match status" value="1"/>
</dbReference>
<evidence type="ECO:0000259" key="1">
    <source>
        <dbReference type="Pfam" id="PF14111"/>
    </source>
</evidence>
<dbReference type="InterPro" id="IPR025558">
    <property type="entry name" value="DUF4283"/>
</dbReference>
<reference evidence="2" key="1">
    <citation type="submission" date="2020-06" db="EMBL/GenBank/DDBJ databases">
        <authorList>
            <person name="Li T."/>
            <person name="Hu X."/>
            <person name="Zhang T."/>
            <person name="Song X."/>
            <person name="Zhang H."/>
            <person name="Dai N."/>
            <person name="Sheng W."/>
            <person name="Hou X."/>
            <person name="Wei L."/>
        </authorList>
    </citation>
    <scope>NUCLEOTIDE SEQUENCE</scope>
    <source>
        <strain evidence="2">KEN1</strain>
        <tissue evidence="2">Leaf</tissue>
    </source>
</reference>
<name>A0AAW2U652_9LAMI</name>
<comment type="caution">
    <text evidence="2">The sequence shown here is derived from an EMBL/GenBank/DDBJ whole genome shotgun (WGS) entry which is preliminary data.</text>
</comment>